<sequence>MKMTRNALLACILMATTYVSQAQNDMTPIEDSSFYIRVTGGYSFQSGKTEFNNADPNELTGIKQSTDITVNADGSSINVKSLNGTAGAGLKFNVTGGYMFNPYFGAEMGITYFHGDKTMIGRLRSPQVNSEANTYLRGFDVAPGIFITPNFKAVNPYARIGLIVPVAGDLTIETVARQKNGGGEGTDILVEALSEVQAKFSVGYFGALGITYPISDNFSVFGEVEIKNLSIKSKSAKITEYSTTAISDGQSQLVPGQQLADLPVYEKEFEFSDDYNQSTTTQPDQTKPRVIPTQYVNASGTGINVGIRFIL</sequence>
<evidence type="ECO:0000256" key="2">
    <source>
        <dbReference type="SAM" id="SignalP"/>
    </source>
</evidence>
<evidence type="ECO:0000256" key="1">
    <source>
        <dbReference type="ARBA" id="ARBA00022729"/>
    </source>
</evidence>
<comment type="caution">
    <text evidence="4">The sequence shown here is derived from an EMBL/GenBank/DDBJ whole genome shotgun (WGS) entry which is preliminary data.</text>
</comment>
<dbReference type="InterPro" id="IPR011250">
    <property type="entry name" value="OMP/PagP_B-barrel"/>
</dbReference>
<dbReference type="Proteomes" id="UP000294689">
    <property type="component" value="Unassembled WGS sequence"/>
</dbReference>
<feature type="signal peptide" evidence="2">
    <location>
        <begin position="1"/>
        <end position="22"/>
    </location>
</feature>
<dbReference type="InterPro" id="IPR027385">
    <property type="entry name" value="Beta-barrel_OMP"/>
</dbReference>
<evidence type="ECO:0000313" key="5">
    <source>
        <dbReference type="Proteomes" id="UP000294689"/>
    </source>
</evidence>
<dbReference type="Gene3D" id="2.40.160.20">
    <property type="match status" value="1"/>
</dbReference>
<proteinExistence type="predicted"/>
<reference evidence="4 5" key="1">
    <citation type="submission" date="2019-03" db="EMBL/GenBank/DDBJ databases">
        <title>Genomic Encyclopedia of Archaeal and Bacterial Type Strains, Phase II (KMG-II): from individual species to whole genera.</title>
        <authorList>
            <person name="Goeker M."/>
        </authorList>
    </citation>
    <scope>NUCLEOTIDE SEQUENCE [LARGE SCALE GENOMIC DNA]</scope>
    <source>
        <strain evidence="4 5">DSM 28135</strain>
    </source>
</reference>
<dbReference type="SUPFAM" id="SSF56925">
    <property type="entry name" value="OMPA-like"/>
    <property type="match status" value="1"/>
</dbReference>
<evidence type="ECO:0000259" key="3">
    <source>
        <dbReference type="Pfam" id="PF13505"/>
    </source>
</evidence>
<keyword evidence="1 2" id="KW-0732">Signal</keyword>
<feature type="domain" description="Outer membrane protein beta-barrel" evidence="3">
    <location>
        <begin position="11"/>
        <end position="237"/>
    </location>
</feature>
<accession>A0A4R7Q6P3</accession>
<dbReference type="EMBL" id="SOBW01000007">
    <property type="protein sequence ID" value="TDU43255.1"/>
    <property type="molecule type" value="Genomic_DNA"/>
</dbReference>
<protein>
    <submittedName>
        <fullName evidence="4">Outer membrane protein with beta-barrel domain</fullName>
    </submittedName>
</protein>
<name>A0A4R7Q6P3_9FLAO</name>
<gene>
    <name evidence="4" type="ORF">BXY82_0665</name>
</gene>
<dbReference type="Pfam" id="PF13505">
    <property type="entry name" value="OMP_b-brl"/>
    <property type="match status" value="1"/>
</dbReference>
<dbReference type="RefSeq" id="WP_133756733.1">
    <property type="nucleotide sequence ID" value="NZ_SOBW01000007.1"/>
</dbReference>
<feature type="chain" id="PRO_5020343102" evidence="2">
    <location>
        <begin position="23"/>
        <end position="311"/>
    </location>
</feature>
<keyword evidence="5" id="KW-1185">Reference proteome</keyword>
<evidence type="ECO:0000313" key="4">
    <source>
        <dbReference type="EMBL" id="TDU43255.1"/>
    </source>
</evidence>
<organism evidence="4 5">
    <name type="scientific">Gelidibacter sediminis</name>
    <dbReference type="NCBI Taxonomy" id="1608710"/>
    <lineage>
        <taxon>Bacteria</taxon>
        <taxon>Pseudomonadati</taxon>
        <taxon>Bacteroidota</taxon>
        <taxon>Flavobacteriia</taxon>
        <taxon>Flavobacteriales</taxon>
        <taxon>Flavobacteriaceae</taxon>
        <taxon>Gelidibacter</taxon>
    </lineage>
</organism>
<dbReference type="AlphaFoldDB" id="A0A4R7Q6P3"/>
<dbReference type="OrthoDB" id="1322659at2"/>